<dbReference type="Proteomes" id="UP000677803">
    <property type="component" value="Unassembled WGS sequence"/>
</dbReference>
<reference evidence="1" key="1">
    <citation type="submission" date="2021-05" db="EMBL/GenBank/DDBJ databases">
        <authorList>
            <person name="Tigano A."/>
        </authorList>
    </citation>
    <scope>NUCLEOTIDE SEQUENCE</scope>
</reference>
<proteinExistence type="predicted"/>
<dbReference type="AlphaFoldDB" id="A0A8S4BR58"/>
<protein>
    <submittedName>
        <fullName evidence="1">(Atlantic silverside) hypothetical protein</fullName>
    </submittedName>
</protein>
<organism evidence="1 2">
    <name type="scientific">Menidia menidia</name>
    <name type="common">Atlantic silverside</name>
    <dbReference type="NCBI Taxonomy" id="238744"/>
    <lineage>
        <taxon>Eukaryota</taxon>
        <taxon>Metazoa</taxon>
        <taxon>Chordata</taxon>
        <taxon>Craniata</taxon>
        <taxon>Vertebrata</taxon>
        <taxon>Euteleostomi</taxon>
        <taxon>Actinopterygii</taxon>
        <taxon>Neopterygii</taxon>
        <taxon>Teleostei</taxon>
        <taxon>Neoteleostei</taxon>
        <taxon>Acanthomorphata</taxon>
        <taxon>Ovalentaria</taxon>
        <taxon>Atherinomorphae</taxon>
        <taxon>Atheriniformes</taxon>
        <taxon>Atherinopsidae</taxon>
        <taxon>Menidiinae</taxon>
        <taxon>Menidia</taxon>
    </lineage>
</organism>
<sequence length="114" mass="12964">MLMDGVDPDSATTPITIPDLEHLSPGTIPSDAFQNWTRTQMDIDHIELSLEDTHYREVGKELIIGMKRWIQIPEIIFKTRHRCTSNGQTENTSRHFMRDNVLEKIGAGRGTSSN</sequence>
<comment type="caution">
    <text evidence="1">The sequence shown here is derived from an EMBL/GenBank/DDBJ whole genome shotgun (WGS) entry which is preliminary data.</text>
</comment>
<dbReference type="EMBL" id="CAJRST010037777">
    <property type="protein sequence ID" value="CAG6001787.1"/>
    <property type="molecule type" value="Genomic_DNA"/>
</dbReference>
<name>A0A8S4BR58_9TELE</name>
<evidence type="ECO:0000313" key="2">
    <source>
        <dbReference type="Proteomes" id="UP000677803"/>
    </source>
</evidence>
<evidence type="ECO:0000313" key="1">
    <source>
        <dbReference type="EMBL" id="CAG6001787.1"/>
    </source>
</evidence>
<keyword evidence="2" id="KW-1185">Reference proteome</keyword>
<accession>A0A8S4BR58</accession>
<gene>
    <name evidence="1" type="ORF">MMEN_LOCUS18299</name>
</gene>